<name>D5GDZ0_TUBMM</name>
<dbReference type="EMBL" id="FN430155">
    <property type="protein sequence ID" value="CAZ82733.1"/>
    <property type="molecule type" value="Genomic_DNA"/>
</dbReference>
<sequence>MYTKITTKVKKTIPCEV</sequence>
<dbReference type="AlphaFoldDB" id="D5GDZ0"/>
<accession>D5GDZ0</accession>
<evidence type="ECO:0000313" key="2">
    <source>
        <dbReference type="Proteomes" id="UP000006911"/>
    </source>
</evidence>
<dbReference type="KEGG" id="tml:GSTUM_00001108001"/>
<dbReference type="Proteomes" id="UP000006911">
    <property type="component" value="Unassembled WGS sequence"/>
</dbReference>
<dbReference type="HOGENOM" id="CLU_3432052_0_0_1"/>
<keyword evidence="2" id="KW-1185">Reference proteome</keyword>
<gene>
    <name evidence="1" type="ORF">GSTUM_00001108001</name>
</gene>
<proteinExistence type="predicted"/>
<evidence type="ECO:0000313" key="1">
    <source>
        <dbReference type="EMBL" id="CAZ82733.1"/>
    </source>
</evidence>
<reference evidence="1 2" key="1">
    <citation type="journal article" date="2010" name="Nature">
        <title>Perigord black truffle genome uncovers evolutionary origins and mechanisms of symbiosis.</title>
        <authorList>
            <person name="Martin F."/>
            <person name="Kohler A."/>
            <person name="Murat C."/>
            <person name="Balestrini R."/>
            <person name="Coutinho P.M."/>
            <person name="Jaillon O."/>
            <person name="Montanini B."/>
            <person name="Morin E."/>
            <person name="Noel B."/>
            <person name="Percudani R."/>
            <person name="Porcel B."/>
            <person name="Rubini A."/>
            <person name="Amicucci A."/>
            <person name="Amselem J."/>
            <person name="Anthouard V."/>
            <person name="Arcioni S."/>
            <person name="Artiguenave F."/>
            <person name="Aury J.M."/>
            <person name="Ballario P."/>
            <person name="Bolchi A."/>
            <person name="Brenna A."/>
            <person name="Brun A."/>
            <person name="Buee M."/>
            <person name="Cantarel B."/>
            <person name="Chevalier G."/>
            <person name="Couloux A."/>
            <person name="Da Silva C."/>
            <person name="Denoeud F."/>
            <person name="Duplessis S."/>
            <person name="Ghignone S."/>
            <person name="Hilselberger B."/>
            <person name="Iotti M."/>
            <person name="Marcais B."/>
            <person name="Mello A."/>
            <person name="Miranda M."/>
            <person name="Pacioni G."/>
            <person name="Quesneville H."/>
            <person name="Riccioni C."/>
            <person name="Ruotolo R."/>
            <person name="Splivallo R."/>
            <person name="Stocchi V."/>
            <person name="Tisserant E."/>
            <person name="Viscomi A.R."/>
            <person name="Zambonelli A."/>
            <person name="Zampieri E."/>
            <person name="Henrissat B."/>
            <person name="Lebrun M.H."/>
            <person name="Paolocci F."/>
            <person name="Bonfante P."/>
            <person name="Ottonello S."/>
            <person name="Wincker P."/>
        </authorList>
    </citation>
    <scope>NUCLEOTIDE SEQUENCE [LARGE SCALE GENOMIC DNA]</scope>
    <source>
        <strain evidence="1 2">Mel28</strain>
    </source>
</reference>
<organism evidence="1 2">
    <name type="scientific">Tuber melanosporum (strain Mel28)</name>
    <name type="common">Perigord black truffle</name>
    <dbReference type="NCBI Taxonomy" id="656061"/>
    <lineage>
        <taxon>Eukaryota</taxon>
        <taxon>Fungi</taxon>
        <taxon>Dikarya</taxon>
        <taxon>Ascomycota</taxon>
        <taxon>Pezizomycotina</taxon>
        <taxon>Pezizomycetes</taxon>
        <taxon>Pezizales</taxon>
        <taxon>Tuberaceae</taxon>
        <taxon>Tuber</taxon>
    </lineage>
</organism>
<protein>
    <submittedName>
        <fullName evidence="1">(Perigord truffle) hypothetical protein</fullName>
    </submittedName>
</protein>
<dbReference type="InParanoid" id="D5GDZ0"/>